<gene>
    <name evidence="8" type="ORF">WG66_1369</name>
</gene>
<dbReference type="InterPro" id="IPR020422">
    <property type="entry name" value="TYR_PHOSPHATASE_DUAL_dom"/>
</dbReference>
<evidence type="ECO:0000259" key="6">
    <source>
        <dbReference type="PROSITE" id="PS50054"/>
    </source>
</evidence>
<sequence>MIRFDNIPPEVMQAMCTPMHLVLSPRPTTTSSQPSSPPQLGRANSSYMSISSNGSAMSISTNGSMQRSNSSYPSAGAGGYGHTGALYLGSLSAIQDVPLLRQHGIKVLIQVLDVPWLPTLPEKEFKCFKIPINDIASDSSKLVDKLEETCAVIDRALRAGESVLVHCQQGISRSTAILIAYLIRYQNQSYDSALAMIKKKRACVKPNEGFEGALRNWEGMIRGYSGRSQRPELGRRFTS</sequence>
<feature type="domain" description="Tyrosine-protein phosphatase" evidence="6">
    <location>
        <begin position="72"/>
        <end position="223"/>
    </location>
</feature>
<evidence type="ECO:0000256" key="5">
    <source>
        <dbReference type="SAM" id="MobiDB-lite"/>
    </source>
</evidence>
<evidence type="ECO:0000256" key="4">
    <source>
        <dbReference type="ARBA" id="ARBA00022912"/>
    </source>
</evidence>
<evidence type="ECO:0000313" key="9">
    <source>
        <dbReference type="Proteomes" id="UP000054988"/>
    </source>
</evidence>
<organism evidence="8 9">
    <name type="scientific">Moniliophthora roreri</name>
    <name type="common">Frosty pod rot fungus</name>
    <name type="synonym">Monilia roreri</name>
    <dbReference type="NCBI Taxonomy" id="221103"/>
    <lineage>
        <taxon>Eukaryota</taxon>
        <taxon>Fungi</taxon>
        <taxon>Dikarya</taxon>
        <taxon>Basidiomycota</taxon>
        <taxon>Agaricomycotina</taxon>
        <taxon>Agaricomycetes</taxon>
        <taxon>Agaricomycetidae</taxon>
        <taxon>Agaricales</taxon>
        <taxon>Marasmiineae</taxon>
        <taxon>Marasmiaceae</taxon>
        <taxon>Moniliophthora</taxon>
    </lineage>
</organism>
<dbReference type="InterPro" id="IPR000340">
    <property type="entry name" value="Dual-sp_phosphatase_cat-dom"/>
</dbReference>
<dbReference type="InterPro" id="IPR016130">
    <property type="entry name" value="Tyr_Pase_AS"/>
</dbReference>
<dbReference type="GO" id="GO:0017017">
    <property type="term" value="F:MAP kinase tyrosine/serine/threonine phosphatase activity"/>
    <property type="evidence" value="ECO:0007669"/>
    <property type="project" value="TreeGrafter"/>
</dbReference>
<evidence type="ECO:0000259" key="7">
    <source>
        <dbReference type="PROSITE" id="PS50056"/>
    </source>
</evidence>
<dbReference type="GO" id="GO:0033550">
    <property type="term" value="F:MAP kinase tyrosine phosphatase activity"/>
    <property type="evidence" value="ECO:0007669"/>
    <property type="project" value="TreeGrafter"/>
</dbReference>
<dbReference type="PANTHER" id="PTHR10159">
    <property type="entry name" value="DUAL SPECIFICITY PROTEIN PHOSPHATASE"/>
    <property type="match status" value="1"/>
</dbReference>
<keyword evidence="3" id="KW-0378">Hydrolase</keyword>
<accession>A0A0W0GBW1</accession>
<dbReference type="Pfam" id="PF00782">
    <property type="entry name" value="DSPc"/>
    <property type="match status" value="1"/>
</dbReference>
<dbReference type="PROSITE" id="PS50056">
    <property type="entry name" value="TYR_PHOSPHATASE_2"/>
    <property type="match status" value="1"/>
</dbReference>
<dbReference type="PROSITE" id="PS50054">
    <property type="entry name" value="TYR_PHOSPHATASE_DUAL"/>
    <property type="match status" value="1"/>
</dbReference>
<dbReference type="InterPro" id="IPR029021">
    <property type="entry name" value="Prot-tyrosine_phosphatase-like"/>
</dbReference>
<evidence type="ECO:0000256" key="2">
    <source>
        <dbReference type="ARBA" id="ARBA00013064"/>
    </source>
</evidence>
<dbReference type="GO" id="GO:0005737">
    <property type="term" value="C:cytoplasm"/>
    <property type="evidence" value="ECO:0007669"/>
    <property type="project" value="TreeGrafter"/>
</dbReference>
<dbReference type="GO" id="GO:0008330">
    <property type="term" value="F:protein tyrosine/threonine phosphatase activity"/>
    <property type="evidence" value="ECO:0007669"/>
    <property type="project" value="TreeGrafter"/>
</dbReference>
<dbReference type="Proteomes" id="UP000054988">
    <property type="component" value="Unassembled WGS sequence"/>
</dbReference>
<dbReference type="AlphaFoldDB" id="A0A0W0GBW1"/>
<dbReference type="EC" id="3.1.3.48" evidence="2"/>
<dbReference type="PANTHER" id="PTHR10159:SF519">
    <property type="entry name" value="DUAL SPECIFICITY PROTEIN PHOSPHATASE MPK3"/>
    <property type="match status" value="1"/>
</dbReference>
<dbReference type="CDD" id="cd14498">
    <property type="entry name" value="DSP"/>
    <property type="match status" value="1"/>
</dbReference>
<feature type="region of interest" description="Disordered" evidence="5">
    <location>
        <begin position="22"/>
        <end position="47"/>
    </location>
</feature>
<reference evidence="8 9" key="1">
    <citation type="submission" date="2015-12" db="EMBL/GenBank/DDBJ databases">
        <title>Draft genome sequence of Moniliophthora roreri, the causal agent of frosty pod rot of cacao.</title>
        <authorList>
            <person name="Aime M.C."/>
            <person name="Diaz-Valderrama J.R."/>
            <person name="Kijpornyongpan T."/>
            <person name="Phillips-Mora W."/>
        </authorList>
    </citation>
    <scope>NUCLEOTIDE SEQUENCE [LARGE SCALE GENOMIC DNA]</scope>
    <source>
        <strain evidence="8 9">MCA 2952</strain>
    </source>
</reference>
<dbReference type="EMBL" id="LATX01000512">
    <property type="protein sequence ID" value="KTB46052.1"/>
    <property type="molecule type" value="Genomic_DNA"/>
</dbReference>
<feature type="compositionally biased region" description="Low complexity" evidence="5">
    <location>
        <begin position="24"/>
        <end position="34"/>
    </location>
</feature>
<dbReference type="GO" id="GO:0043409">
    <property type="term" value="P:negative regulation of MAPK cascade"/>
    <property type="evidence" value="ECO:0007669"/>
    <property type="project" value="TreeGrafter"/>
</dbReference>
<name>A0A0W0GBW1_MONRR</name>
<evidence type="ECO:0000313" key="8">
    <source>
        <dbReference type="EMBL" id="KTB46052.1"/>
    </source>
</evidence>
<protein>
    <recommendedName>
        <fullName evidence="2">protein-tyrosine-phosphatase</fullName>
        <ecNumber evidence="2">3.1.3.48</ecNumber>
    </recommendedName>
</protein>
<dbReference type="SMART" id="SM00195">
    <property type="entry name" value="DSPc"/>
    <property type="match status" value="1"/>
</dbReference>
<keyword evidence="4" id="KW-0904">Protein phosphatase</keyword>
<dbReference type="PROSITE" id="PS00383">
    <property type="entry name" value="TYR_PHOSPHATASE_1"/>
    <property type="match status" value="1"/>
</dbReference>
<proteinExistence type="inferred from homology"/>
<dbReference type="Gene3D" id="3.90.190.10">
    <property type="entry name" value="Protein tyrosine phosphatase superfamily"/>
    <property type="match status" value="1"/>
</dbReference>
<dbReference type="InterPro" id="IPR000387">
    <property type="entry name" value="Tyr_Pase_dom"/>
</dbReference>
<dbReference type="SUPFAM" id="SSF52799">
    <property type="entry name" value="(Phosphotyrosine protein) phosphatases II"/>
    <property type="match status" value="1"/>
</dbReference>
<evidence type="ECO:0000256" key="1">
    <source>
        <dbReference type="ARBA" id="ARBA00008601"/>
    </source>
</evidence>
<feature type="domain" description="Tyrosine specific protein phosphatases" evidence="7">
    <location>
        <begin position="137"/>
        <end position="201"/>
    </location>
</feature>
<comment type="similarity">
    <text evidence="1">Belongs to the protein-tyrosine phosphatase family. Non-receptor class dual specificity subfamily.</text>
</comment>
<comment type="caution">
    <text evidence="8">The sequence shown here is derived from an EMBL/GenBank/DDBJ whole genome shotgun (WGS) entry which is preliminary data.</text>
</comment>
<evidence type="ECO:0000256" key="3">
    <source>
        <dbReference type="ARBA" id="ARBA00022801"/>
    </source>
</evidence>
<dbReference type="eggNOG" id="KOG1716">
    <property type="taxonomic scope" value="Eukaryota"/>
</dbReference>